<name>A0A0A8Y6X3_ARUDO</name>
<evidence type="ECO:0000313" key="1">
    <source>
        <dbReference type="EMBL" id="JAD21866.1"/>
    </source>
</evidence>
<sequence length="49" mass="5761">MAKRVLPSATNHKKGRLFYQQENRKLPRNLTFLHTAGSDDLKILSYSWE</sequence>
<organism evidence="1">
    <name type="scientific">Arundo donax</name>
    <name type="common">Giant reed</name>
    <name type="synonym">Donax arundinaceus</name>
    <dbReference type="NCBI Taxonomy" id="35708"/>
    <lineage>
        <taxon>Eukaryota</taxon>
        <taxon>Viridiplantae</taxon>
        <taxon>Streptophyta</taxon>
        <taxon>Embryophyta</taxon>
        <taxon>Tracheophyta</taxon>
        <taxon>Spermatophyta</taxon>
        <taxon>Magnoliopsida</taxon>
        <taxon>Liliopsida</taxon>
        <taxon>Poales</taxon>
        <taxon>Poaceae</taxon>
        <taxon>PACMAD clade</taxon>
        <taxon>Arundinoideae</taxon>
        <taxon>Arundineae</taxon>
        <taxon>Arundo</taxon>
    </lineage>
</organism>
<reference evidence="1" key="1">
    <citation type="submission" date="2014-09" db="EMBL/GenBank/DDBJ databases">
        <authorList>
            <person name="Magalhaes I.L.F."/>
            <person name="Oliveira U."/>
            <person name="Santos F.R."/>
            <person name="Vidigal T.H.D.A."/>
            <person name="Brescovit A.D."/>
            <person name="Santos A.J."/>
        </authorList>
    </citation>
    <scope>NUCLEOTIDE SEQUENCE</scope>
    <source>
        <tissue evidence="1">Shoot tissue taken approximately 20 cm above the soil surface</tissue>
    </source>
</reference>
<proteinExistence type="predicted"/>
<reference evidence="1" key="2">
    <citation type="journal article" date="2015" name="Data Brief">
        <title>Shoot transcriptome of the giant reed, Arundo donax.</title>
        <authorList>
            <person name="Barrero R.A."/>
            <person name="Guerrero F.D."/>
            <person name="Moolhuijzen P."/>
            <person name="Goolsby J.A."/>
            <person name="Tidwell J."/>
            <person name="Bellgard S.E."/>
            <person name="Bellgard M.I."/>
        </authorList>
    </citation>
    <scope>NUCLEOTIDE SEQUENCE</scope>
    <source>
        <tissue evidence="1">Shoot tissue taken approximately 20 cm above the soil surface</tissue>
    </source>
</reference>
<dbReference type="EMBL" id="GBRH01276029">
    <property type="protein sequence ID" value="JAD21866.1"/>
    <property type="molecule type" value="Transcribed_RNA"/>
</dbReference>
<protein>
    <submittedName>
        <fullName evidence="1">Uncharacterized protein</fullName>
    </submittedName>
</protein>
<dbReference type="AlphaFoldDB" id="A0A0A8Y6X3"/>
<accession>A0A0A8Y6X3</accession>